<feature type="region of interest" description="Disordered" evidence="1">
    <location>
        <begin position="335"/>
        <end position="366"/>
    </location>
</feature>
<dbReference type="EMBL" id="LRGB01001441">
    <property type="protein sequence ID" value="KZS11951.1"/>
    <property type="molecule type" value="Genomic_DNA"/>
</dbReference>
<reference evidence="2 3" key="1">
    <citation type="submission" date="2016-03" db="EMBL/GenBank/DDBJ databases">
        <title>EvidentialGene: Evidence-directed Construction of Genes on Genomes.</title>
        <authorList>
            <person name="Gilbert D.G."/>
            <person name="Choi J.-H."/>
            <person name="Mockaitis K."/>
            <person name="Colbourne J."/>
            <person name="Pfrender M."/>
        </authorList>
    </citation>
    <scope>NUCLEOTIDE SEQUENCE [LARGE SCALE GENOMIC DNA]</scope>
    <source>
        <strain evidence="2 3">Xinb3</strain>
        <tissue evidence="2">Complete organism</tissue>
    </source>
</reference>
<keyword evidence="3" id="KW-1185">Reference proteome</keyword>
<feature type="compositionally biased region" description="Basic and acidic residues" evidence="1">
    <location>
        <begin position="263"/>
        <end position="276"/>
    </location>
</feature>
<dbReference type="Pfam" id="PF16027">
    <property type="entry name" value="DUF4786"/>
    <property type="match status" value="1"/>
</dbReference>
<feature type="compositionally biased region" description="Low complexity" evidence="1">
    <location>
        <begin position="342"/>
        <end position="360"/>
    </location>
</feature>
<evidence type="ECO:0000313" key="2">
    <source>
        <dbReference type="EMBL" id="KZS11951.1"/>
    </source>
</evidence>
<evidence type="ECO:0000313" key="3">
    <source>
        <dbReference type="Proteomes" id="UP000076858"/>
    </source>
</evidence>
<organism evidence="2 3">
    <name type="scientific">Daphnia magna</name>
    <dbReference type="NCBI Taxonomy" id="35525"/>
    <lineage>
        <taxon>Eukaryota</taxon>
        <taxon>Metazoa</taxon>
        <taxon>Ecdysozoa</taxon>
        <taxon>Arthropoda</taxon>
        <taxon>Crustacea</taxon>
        <taxon>Branchiopoda</taxon>
        <taxon>Diplostraca</taxon>
        <taxon>Cladocera</taxon>
        <taxon>Anomopoda</taxon>
        <taxon>Daphniidae</taxon>
        <taxon>Daphnia</taxon>
    </lineage>
</organism>
<name>A0A164V4B2_9CRUS</name>
<dbReference type="OrthoDB" id="7700260at2759"/>
<proteinExistence type="predicted"/>
<gene>
    <name evidence="2" type="ORF">APZ42_023233</name>
</gene>
<comment type="caution">
    <text evidence="2">The sequence shown here is derived from an EMBL/GenBank/DDBJ whole genome shotgun (WGS) entry which is preliminary data.</text>
</comment>
<dbReference type="InterPro" id="IPR031983">
    <property type="entry name" value="DUF4786"/>
</dbReference>
<feature type="compositionally biased region" description="Low complexity" evidence="1">
    <location>
        <begin position="206"/>
        <end position="249"/>
    </location>
</feature>
<accession>A0A164V4B2</accession>
<evidence type="ECO:0000256" key="1">
    <source>
        <dbReference type="SAM" id="MobiDB-lite"/>
    </source>
</evidence>
<protein>
    <submittedName>
        <fullName evidence="2">Uncharacterized protein</fullName>
    </submittedName>
</protein>
<dbReference type="Proteomes" id="UP000076858">
    <property type="component" value="Unassembled WGS sequence"/>
</dbReference>
<feature type="region of interest" description="Disordered" evidence="1">
    <location>
        <begin position="263"/>
        <end position="291"/>
    </location>
</feature>
<dbReference type="AlphaFoldDB" id="A0A164V4B2"/>
<feature type="region of interest" description="Disordered" evidence="1">
    <location>
        <begin position="199"/>
        <end position="249"/>
    </location>
</feature>
<sequence length="416" mass="45888">MECKSISILDQRKRTLVGDIKAPIRSGIRCADYKMRFLFAVSVVCCCLMTTTEARAQFSNMRVFRTSGMFSKDHWRPLDILKSFKMNRDEEVDSSSRAAEIVSASSIKRVSMAALLQQLNQAGNGKKEIYFPKLTKNPEELNHPIPVAVIETNPSTAPPVISKESPIRRVKLPAGSISYSRNGPGSRGPAILVNINPHLQRSTRVPSTEPTTTFEPSTTTEPTTTELTTTTTTEPSTTTTAEPQSTTTEPCVTKIYVKAKTPSEKQAAKNNVDKTKTPAAVRASPSSKKLSQMPNSPIYYIKLPVSSFVSGRTPFRDDSPDDYFKQSPIFVATTRRPGSVAETETTDSSSSDSSLSTTTLMPPRTNSRVINIKGPFVFNGKPGGIYSAPAPYRPPNYLDLLHQIYPKLKRAQFIRR</sequence>